<protein>
    <recommendedName>
        <fullName evidence="2">Anti-sigma factor antagonist</fullName>
    </recommendedName>
</protein>
<dbReference type="KEGG" id="cts:Ctha_0224"/>
<gene>
    <name evidence="4" type="ordered locus">Ctha_0224</name>
</gene>
<feature type="domain" description="STAS" evidence="3">
    <location>
        <begin position="4"/>
        <end position="113"/>
    </location>
</feature>
<dbReference type="PANTHER" id="PTHR33495:SF2">
    <property type="entry name" value="ANTI-SIGMA FACTOR ANTAGONIST TM_1081-RELATED"/>
    <property type="match status" value="1"/>
</dbReference>
<dbReference type="GO" id="GO:0043856">
    <property type="term" value="F:anti-sigma factor antagonist activity"/>
    <property type="evidence" value="ECO:0007669"/>
    <property type="project" value="InterPro"/>
</dbReference>
<dbReference type="InterPro" id="IPR002645">
    <property type="entry name" value="STAS_dom"/>
</dbReference>
<sequence length="120" mass="13460">MSNFNCTLRTIEEFSILDLSGDLDAHTASILEKKFQELIENKSFKIVVTFSNLNYISSAGLGVFMGVIEDIRSGGGDIKFSNTSDNIYQVFDMLGFPLLYEFFDDESEAIEKFKTSNVVS</sequence>
<dbReference type="PANTHER" id="PTHR33495">
    <property type="entry name" value="ANTI-SIGMA FACTOR ANTAGONIST TM_1081-RELATED-RELATED"/>
    <property type="match status" value="1"/>
</dbReference>
<evidence type="ECO:0000259" key="3">
    <source>
        <dbReference type="PROSITE" id="PS50801"/>
    </source>
</evidence>
<comment type="similarity">
    <text evidence="1 2">Belongs to the anti-sigma-factor antagonist family.</text>
</comment>
<organism evidence="4 5">
    <name type="scientific">Chloroherpeton thalassium (strain ATCC 35110 / GB-78)</name>
    <dbReference type="NCBI Taxonomy" id="517418"/>
    <lineage>
        <taxon>Bacteria</taxon>
        <taxon>Pseudomonadati</taxon>
        <taxon>Chlorobiota</taxon>
        <taxon>Chlorobiia</taxon>
        <taxon>Chlorobiales</taxon>
        <taxon>Chloroherpetonaceae</taxon>
        <taxon>Chloroherpeton</taxon>
    </lineage>
</organism>
<dbReference type="HOGENOM" id="CLU_115403_9_3_10"/>
<dbReference type="OrthoDB" id="9795051at2"/>
<dbReference type="NCBIfam" id="TIGR00377">
    <property type="entry name" value="ant_ant_sig"/>
    <property type="match status" value="1"/>
</dbReference>
<dbReference type="STRING" id="517418.Ctha_0224"/>
<dbReference type="PROSITE" id="PS50801">
    <property type="entry name" value="STAS"/>
    <property type="match status" value="1"/>
</dbReference>
<proteinExistence type="inferred from homology"/>
<dbReference type="Proteomes" id="UP000001208">
    <property type="component" value="Chromosome"/>
</dbReference>
<evidence type="ECO:0000256" key="2">
    <source>
        <dbReference type="RuleBase" id="RU003749"/>
    </source>
</evidence>
<dbReference type="Pfam" id="PF01740">
    <property type="entry name" value="STAS"/>
    <property type="match status" value="1"/>
</dbReference>
<dbReference type="InterPro" id="IPR003658">
    <property type="entry name" value="Anti-sigma_ant"/>
</dbReference>
<dbReference type="Gene3D" id="3.30.750.24">
    <property type="entry name" value="STAS domain"/>
    <property type="match status" value="1"/>
</dbReference>
<dbReference type="eggNOG" id="COG1366">
    <property type="taxonomic scope" value="Bacteria"/>
</dbReference>
<dbReference type="CDD" id="cd07043">
    <property type="entry name" value="STAS_anti-anti-sigma_factors"/>
    <property type="match status" value="1"/>
</dbReference>
<accession>B3QTE9</accession>
<dbReference type="RefSeq" id="WP_012498779.1">
    <property type="nucleotide sequence ID" value="NC_011026.1"/>
</dbReference>
<name>B3QTE9_CHLT3</name>
<reference evidence="4 5" key="1">
    <citation type="submission" date="2008-06" db="EMBL/GenBank/DDBJ databases">
        <title>Complete sequence of Chloroherpeton thalassium ATCC 35110.</title>
        <authorList>
            <consortium name="US DOE Joint Genome Institute"/>
            <person name="Lucas S."/>
            <person name="Copeland A."/>
            <person name="Lapidus A."/>
            <person name="Glavina del Rio T."/>
            <person name="Dalin E."/>
            <person name="Tice H."/>
            <person name="Bruce D."/>
            <person name="Goodwin L."/>
            <person name="Pitluck S."/>
            <person name="Schmutz J."/>
            <person name="Larimer F."/>
            <person name="Land M."/>
            <person name="Hauser L."/>
            <person name="Kyrpides N."/>
            <person name="Mikhailova N."/>
            <person name="Liu Z."/>
            <person name="Li T."/>
            <person name="Zhao F."/>
            <person name="Overmann J."/>
            <person name="Bryant D.A."/>
            <person name="Richardson P."/>
        </authorList>
    </citation>
    <scope>NUCLEOTIDE SEQUENCE [LARGE SCALE GENOMIC DNA]</scope>
    <source>
        <strain evidence="5">ATCC 35110 / GB-78</strain>
    </source>
</reference>
<dbReference type="EMBL" id="CP001100">
    <property type="protein sequence ID" value="ACF12695.1"/>
    <property type="molecule type" value="Genomic_DNA"/>
</dbReference>
<evidence type="ECO:0000256" key="1">
    <source>
        <dbReference type="ARBA" id="ARBA00009013"/>
    </source>
</evidence>
<dbReference type="InterPro" id="IPR036513">
    <property type="entry name" value="STAS_dom_sf"/>
</dbReference>
<dbReference type="SUPFAM" id="SSF52091">
    <property type="entry name" value="SpoIIaa-like"/>
    <property type="match status" value="1"/>
</dbReference>
<dbReference type="AlphaFoldDB" id="B3QTE9"/>
<keyword evidence="5" id="KW-1185">Reference proteome</keyword>
<evidence type="ECO:0000313" key="5">
    <source>
        <dbReference type="Proteomes" id="UP000001208"/>
    </source>
</evidence>
<evidence type="ECO:0000313" key="4">
    <source>
        <dbReference type="EMBL" id="ACF12695.1"/>
    </source>
</evidence>